<dbReference type="InterPro" id="IPR010982">
    <property type="entry name" value="Lambda_DNA-bd_dom_sf"/>
</dbReference>
<dbReference type="InterPro" id="IPR001387">
    <property type="entry name" value="Cro/C1-type_HTH"/>
</dbReference>
<evidence type="ECO:0000313" key="2">
    <source>
        <dbReference type="EMBL" id="KSU23890.1"/>
    </source>
</evidence>
<dbReference type="PROSITE" id="PS50943">
    <property type="entry name" value="HTH_CROC1"/>
    <property type="match status" value="1"/>
</dbReference>
<dbReference type="Gene3D" id="1.10.260.40">
    <property type="entry name" value="lambda repressor-like DNA-binding domains"/>
    <property type="match status" value="1"/>
</dbReference>
<dbReference type="EMBL" id="LKLW01000166">
    <property type="protein sequence ID" value="KSU23890.1"/>
    <property type="molecule type" value="Genomic_DNA"/>
</dbReference>
<gene>
    <name evidence="2" type="ORF">N42_2707</name>
</gene>
<dbReference type="GO" id="GO:0003677">
    <property type="term" value="F:DNA binding"/>
    <property type="evidence" value="ECO:0007669"/>
    <property type="project" value="InterPro"/>
</dbReference>
<dbReference type="SMART" id="SM00530">
    <property type="entry name" value="HTH_XRE"/>
    <property type="match status" value="1"/>
</dbReference>
<reference evidence="3" key="1">
    <citation type="submission" date="2015-10" db="EMBL/GenBank/DDBJ databases">
        <title>Draft Genome Sequences of 11 Lactococcus lactis subspecies cremoris strains.</title>
        <authorList>
            <person name="Wels M."/>
            <person name="Backus L."/>
            <person name="Boekhorst J."/>
            <person name="Dijkstra A."/>
            <person name="Beerthuizen M."/>
            <person name="Kelly W."/>
            <person name="Siezen R."/>
            <person name="Bachmann H."/>
            <person name="Van Hijum S."/>
        </authorList>
    </citation>
    <scope>NUCLEOTIDE SEQUENCE [LARGE SCALE GENOMIC DNA]</scope>
    <source>
        <strain evidence="3">N42</strain>
    </source>
</reference>
<organism evidence="2 3">
    <name type="scientific">Lactococcus lactis subsp. lactis</name>
    <name type="common">Streptococcus lactis</name>
    <dbReference type="NCBI Taxonomy" id="1360"/>
    <lineage>
        <taxon>Bacteria</taxon>
        <taxon>Bacillati</taxon>
        <taxon>Bacillota</taxon>
        <taxon>Bacilli</taxon>
        <taxon>Lactobacillales</taxon>
        <taxon>Streptococcaceae</taxon>
        <taxon>Lactococcus</taxon>
    </lineage>
</organism>
<dbReference type="SUPFAM" id="SSF47413">
    <property type="entry name" value="lambda repressor-like DNA-binding domains"/>
    <property type="match status" value="1"/>
</dbReference>
<proteinExistence type="predicted"/>
<dbReference type="RefSeq" id="WP_058213394.1">
    <property type="nucleotide sequence ID" value="NZ_LKLW01000166.1"/>
</dbReference>
<name>A0A0V8EDI5_LACLL</name>
<dbReference type="AlphaFoldDB" id="A0A0V8EDI5"/>
<sequence>METIAEKLSDLRHMNNLTQKQVSDALKLNVRTYIRYETGETKPDVDLLVRFSIFYKKDLNWILGISEQMELLYFVIDVLEENVKYGDSNGLRSQSCLEYIENSSVLAKHETI</sequence>
<feature type="domain" description="HTH cro/C1-type" evidence="1">
    <location>
        <begin position="8"/>
        <end position="62"/>
    </location>
</feature>
<accession>A0A0V8EDI5</accession>
<evidence type="ECO:0000313" key="3">
    <source>
        <dbReference type="Proteomes" id="UP000052991"/>
    </source>
</evidence>
<dbReference type="Proteomes" id="UP000052991">
    <property type="component" value="Unassembled WGS sequence"/>
</dbReference>
<dbReference type="PATRIC" id="fig|1360.116.peg.900"/>
<comment type="caution">
    <text evidence="2">The sequence shown here is derived from an EMBL/GenBank/DDBJ whole genome shotgun (WGS) entry which is preliminary data.</text>
</comment>
<dbReference type="CDD" id="cd00093">
    <property type="entry name" value="HTH_XRE"/>
    <property type="match status" value="1"/>
</dbReference>
<dbReference type="Pfam" id="PF01381">
    <property type="entry name" value="HTH_3"/>
    <property type="match status" value="1"/>
</dbReference>
<evidence type="ECO:0000259" key="1">
    <source>
        <dbReference type="PROSITE" id="PS50943"/>
    </source>
</evidence>
<protein>
    <recommendedName>
        <fullName evidence="1">HTH cro/C1-type domain-containing protein</fullName>
    </recommendedName>
</protein>